<name>A0A2H3E3C4_ARMGA</name>
<proteinExistence type="predicted"/>
<reference evidence="2" key="1">
    <citation type="journal article" date="2017" name="Nat. Ecol. Evol.">
        <title>Genome expansion and lineage-specific genetic innovations in the forest pathogenic fungi Armillaria.</title>
        <authorList>
            <person name="Sipos G."/>
            <person name="Prasanna A.N."/>
            <person name="Walter M.C."/>
            <person name="O'Connor E."/>
            <person name="Balint B."/>
            <person name="Krizsan K."/>
            <person name="Kiss B."/>
            <person name="Hess J."/>
            <person name="Varga T."/>
            <person name="Slot J."/>
            <person name="Riley R."/>
            <person name="Boka B."/>
            <person name="Rigling D."/>
            <person name="Barry K."/>
            <person name="Lee J."/>
            <person name="Mihaltcheva S."/>
            <person name="LaButti K."/>
            <person name="Lipzen A."/>
            <person name="Waldron R."/>
            <person name="Moloney N.M."/>
            <person name="Sperisen C."/>
            <person name="Kredics L."/>
            <person name="Vagvoelgyi C."/>
            <person name="Patrignani A."/>
            <person name="Fitzpatrick D."/>
            <person name="Nagy I."/>
            <person name="Doyle S."/>
            <person name="Anderson J.B."/>
            <person name="Grigoriev I.V."/>
            <person name="Gueldener U."/>
            <person name="Muensterkoetter M."/>
            <person name="Nagy L.G."/>
        </authorList>
    </citation>
    <scope>NUCLEOTIDE SEQUENCE [LARGE SCALE GENOMIC DNA]</scope>
    <source>
        <strain evidence="2">Ar21-2</strain>
    </source>
</reference>
<dbReference type="Proteomes" id="UP000217790">
    <property type="component" value="Unassembled WGS sequence"/>
</dbReference>
<protein>
    <submittedName>
        <fullName evidence="1">Uncharacterized protein</fullName>
    </submittedName>
</protein>
<evidence type="ECO:0000313" key="2">
    <source>
        <dbReference type="Proteomes" id="UP000217790"/>
    </source>
</evidence>
<dbReference type="EMBL" id="KZ293651">
    <property type="protein sequence ID" value="PBK95837.1"/>
    <property type="molecule type" value="Genomic_DNA"/>
</dbReference>
<keyword evidence="2" id="KW-1185">Reference proteome</keyword>
<dbReference type="InParanoid" id="A0A2H3E3C4"/>
<sequence length="106" mass="11841">MLDHAPNVRYVASAICACKSISQRVFCPDPAISLPGNAERYRACLQFIISIEYPGLGGENDWTAKDRDRRRNMCETGINGRGKRFEGVPARPHRCKGNDCKREIGS</sequence>
<organism evidence="1 2">
    <name type="scientific">Armillaria gallica</name>
    <name type="common">Bulbous honey fungus</name>
    <name type="synonym">Armillaria bulbosa</name>
    <dbReference type="NCBI Taxonomy" id="47427"/>
    <lineage>
        <taxon>Eukaryota</taxon>
        <taxon>Fungi</taxon>
        <taxon>Dikarya</taxon>
        <taxon>Basidiomycota</taxon>
        <taxon>Agaricomycotina</taxon>
        <taxon>Agaricomycetes</taxon>
        <taxon>Agaricomycetidae</taxon>
        <taxon>Agaricales</taxon>
        <taxon>Marasmiineae</taxon>
        <taxon>Physalacriaceae</taxon>
        <taxon>Armillaria</taxon>
    </lineage>
</organism>
<gene>
    <name evidence="1" type="ORF">ARMGADRAFT_1010751</name>
</gene>
<evidence type="ECO:0000313" key="1">
    <source>
        <dbReference type="EMBL" id="PBK95837.1"/>
    </source>
</evidence>
<accession>A0A2H3E3C4</accession>
<dbReference type="AlphaFoldDB" id="A0A2H3E3C4"/>